<dbReference type="InterPro" id="IPR051932">
    <property type="entry name" value="Bact_StressResp_Reg"/>
</dbReference>
<evidence type="ECO:0000256" key="1">
    <source>
        <dbReference type="SAM" id="Coils"/>
    </source>
</evidence>
<feature type="domain" description="STAS" evidence="2">
    <location>
        <begin position="144"/>
        <end position="254"/>
    </location>
</feature>
<name>A0A0A2UUL3_9BACI</name>
<keyword evidence="1" id="KW-0175">Coiled coil</keyword>
<accession>A0A0A2UUL3</accession>
<dbReference type="CDD" id="cd07041">
    <property type="entry name" value="STAS_RsbR_RsbS_like"/>
    <property type="match status" value="1"/>
</dbReference>
<comment type="caution">
    <text evidence="3">The sequence shown here is derived from an EMBL/GenBank/DDBJ whole genome shotgun (WGS) entry which is preliminary data.</text>
</comment>
<keyword evidence="4" id="KW-1185">Reference proteome</keyword>
<dbReference type="Gene3D" id="3.30.750.24">
    <property type="entry name" value="STAS domain"/>
    <property type="match status" value="1"/>
</dbReference>
<dbReference type="PROSITE" id="PS50801">
    <property type="entry name" value="STAS"/>
    <property type="match status" value="1"/>
</dbReference>
<protein>
    <recommendedName>
        <fullName evidence="2">STAS domain-containing protein</fullName>
    </recommendedName>
</protein>
<feature type="coiled-coil region" evidence="1">
    <location>
        <begin position="112"/>
        <end position="139"/>
    </location>
</feature>
<dbReference type="SUPFAM" id="SSF52091">
    <property type="entry name" value="SpoIIaa-like"/>
    <property type="match status" value="1"/>
</dbReference>
<dbReference type="RefSeq" id="WP_052114958.1">
    <property type="nucleotide sequence ID" value="NZ_AVBG01000005.1"/>
</dbReference>
<sequence length="256" mass="29525">MKKTLMRQVNNQFPAPCLTINKKYTILEYTQEASEMFHLTPSLWEIIEEGSHTKVKEWIVPSEPKAKVEINMITASKQVVLVDLYVKWTNDLQAELMIFPKEGQNQHVSKMLDRLQTRLNETNFELLQEKEKLEDAIHENNKLSAPFIHLSEDTSLIPLFGDISEEKLLTIKDQVLSNAHSHETDCLLFDFTAVGEIHQEGIYVLKDLFTSLLYMGKQVVIVGIKPVQAQRLHHLKIRFNLSFVTSLQEAIHRFGA</sequence>
<evidence type="ECO:0000313" key="3">
    <source>
        <dbReference type="EMBL" id="KGP91619.1"/>
    </source>
</evidence>
<dbReference type="InterPro" id="IPR002645">
    <property type="entry name" value="STAS_dom"/>
</dbReference>
<dbReference type="STRING" id="1385513.N780_18460"/>
<evidence type="ECO:0000313" key="4">
    <source>
        <dbReference type="Proteomes" id="UP000030153"/>
    </source>
</evidence>
<dbReference type="PANTHER" id="PTHR33745:SF1">
    <property type="entry name" value="RSBT ANTAGONIST PROTEIN RSBS"/>
    <property type="match status" value="1"/>
</dbReference>
<dbReference type="Proteomes" id="UP000030153">
    <property type="component" value="Unassembled WGS sequence"/>
</dbReference>
<dbReference type="eggNOG" id="COG1366">
    <property type="taxonomic scope" value="Bacteria"/>
</dbReference>
<dbReference type="Pfam" id="PF01740">
    <property type="entry name" value="STAS"/>
    <property type="match status" value="1"/>
</dbReference>
<dbReference type="AlphaFoldDB" id="A0A0A2UUL3"/>
<dbReference type="EMBL" id="AVBG01000005">
    <property type="protein sequence ID" value="KGP91619.1"/>
    <property type="molecule type" value="Genomic_DNA"/>
</dbReference>
<dbReference type="OrthoDB" id="2624594at2"/>
<evidence type="ECO:0000259" key="2">
    <source>
        <dbReference type="PROSITE" id="PS50801"/>
    </source>
</evidence>
<reference evidence="3 4" key="1">
    <citation type="submission" date="2013-08" db="EMBL/GenBank/DDBJ databases">
        <title>Genome of Pontibacillus chungwhensis.</title>
        <authorList>
            <person name="Wang Q."/>
            <person name="Wang G."/>
        </authorList>
    </citation>
    <scope>NUCLEOTIDE SEQUENCE [LARGE SCALE GENOMIC DNA]</scope>
    <source>
        <strain evidence="3 4">BH030062</strain>
    </source>
</reference>
<gene>
    <name evidence="3" type="ORF">N780_18460</name>
</gene>
<dbReference type="InterPro" id="IPR036513">
    <property type="entry name" value="STAS_dom_sf"/>
</dbReference>
<proteinExistence type="predicted"/>
<organism evidence="3 4">
    <name type="scientific">Pontibacillus chungwhensis BH030062</name>
    <dbReference type="NCBI Taxonomy" id="1385513"/>
    <lineage>
        <taxon>Bacteria</taxon>
        <taxon>Bacillati</taxon>
        <taxon>Bacillota</taxon>
        <taxon>Bacilli</taxon>
        <taxon>Bacillales</taxon>
        <taxon>Bacillaceae</taxon>
        <taxon>Pontibacillus</taxon>
    </lineage>
</organism>
<dbReference type="PANTHER" id="PTHR33745">
    <property type="entry name" value="RSBT ANTAGONIST PROTEIN RSBS-RELATED"/>
    <property type="match status" value="1"/>
</dbReference>